<evidence type="ECO:0000256" key="8">
    <source>
        <dbReference type="ARBA" id="ARBA00023188"/>
    </source>
</evidence>
<evidence type="ECO:0000256" key="7">
    <source>
        <dbReference type="ARBA" id="ARBA00023157"/>
    </source>
</evidence>
<comment type="similarity">
    <text evidence="2 9">Belongs to the noggin family.</text>
</comment>
<reference evidence="13" key="2">
    <citation type="submission" date="2025-09" db="UniProtKB">
        <authorList>
            <consortium name="Ensembl"/>
        </authorList>
    </citation>
    <scope>IDENTIFICATION</scope>
</reference>
<sequence>CERCGMDPSGWLLLFLSVVLWIQDGMCQHLNHFIRPIPSDSMPLEVLKEEPDPLLDPKEKDLNGTELRSLLGSHFNPDFMSVSPPEDFCEDEPDQSLKFSGPMPKEIRTMELEVLFGKTQKVNRKLRRMLWAYTHCPVVYAWTELGWRFWPRYLKAGSCYSKRSCSIPEGMVCKAARTTHLTLLRWHCQQKRLPQRCSWIHIRYPVISECKCTCPN</sequence>
<accession>A0A3Q2QY22</accession>
<dbReference type="STRING" id="8078.ENSFHEP00000033073"/>
<comment type="subcellular location">
    <subcellularLocation>
        <location evidence="1 9">Secreted</location>
    </subcellularLocation>
</comment>
<comment type="subunit">
    <text evidence="9">Homodimer.</text>
</comment>
<dbReference type="Gene3D" id="2.10.90.10">
    <property type="entry name" value="Cystine-knot cytokines"/>
    <property type="match status" value="1"/>
</dbReference>
<feature type="glycosylation site" description="N-linked (GlcNAc...) asparagine" evidence="11">
    <location>
        <position position="63"/>
    </location>
</feature>
<dbReference type="Gene3D" id="1.10.287.520">
    <property type="entry name" value="Helix hairpin bin"/>
    <property type="match status" value="1"/>
</dbReference>
<evidence type="ECO:0000256" key="9">
    <source>
        <dbReference type="PIRNR" id="PIRNR008129"/>
    </source>
</evidence>
<evidence type="ECO:0000313" key="13">
    <source>
        <dbReference type="Ensembl" id="ENSFHEP00000033073.1"/>
    </source>
</evidence>
<proteinExistence type="inferred from homology"/>
<keyword evidence="8 9" id="KW-0891">Chondrogenesis</keyword>
<dbReference type="GO" id="GO:0030514">
    <property type="term" value="P:negative regulation of BMP signaling pathway"/>
    <property type="evidence" value="ECO:0007669"/>
    <property type="project" value="InterPro"/>
</dbReference>
<dbReference type="Ensembl" id="ENSFHET00000027034.1">
    <property type="protein sequence ID" value="ENSFHEP00000033073.1"/>
    <property type="gene ID" value="ENSFHEG00000019968.1"/>
</dbReference>
<dbReference type="GeneTree" id="ENSGT00390000006009"/>
<evidence type="ECO:0000256" key="12">
    <source>
        <dbReference type="SAM" id="SignalP"/>
    </source>
</evidence>
<evidence type="ECO:0000256" key="10">
    <source>
        <dbReference type="PIRSR" id="PIRSR008129-1"/>
    </source>
</evidence>
<dbReference type="GO" id="GO:0005615">
    <property type="term" value="C:extracellular space"/>
    <property type="evidence" value="ECO:0007669"/>
    <property type="project" value="TreeGrafter"/>
</dbReference>
<dbReference type="SUPFAM" id="SSF57501">
    <property type="entry name" value="Cystine-knot cytokines"/>
    <property type="match status" value="1"/>
</dbReference>
<dbReference type="PIRSF" id="PIRSF008129">
    <property type="entry name" value="Noggin"/>
    <property type="match status" value="1"/>
</dbReference>
<feature type="disulfide bond" evidence="10">
    <location>
        <begin position="136"/>
        <end position="173"/>
    </location>
</feature>
<feature type="disulfide bond" evidence="10">
    <location>
        <begin position="165"/>
        <end position="212"/>
    </location>
</feature>
<feature type="chain" id="PRO_5018696239" description="Noggin" evidence="12">
    <location>
        <begin position="28"/>
        <end position="216"/>
    </location>
</feature>
<feature type="signal peptide" evidence="12">
    <location>
        <begin position="1"/>
        <end position="27"/>
    </location>
</feature>
<dbReference type="Pfam" id="PF05806">
    <property type="entry name" value="Noggin"/>
    <property type="match status" value="1"/>
</dbReference>
<evidence type="ECO:0000256" key="3">
    <source>
        <dbReference type="ARBA" id="ARBA00022473"/>
    </source>
</evidence>
<keyword evidence="14" id="KW-1185">Reference proteome</keyword>
<dbReference type="AlphaFoldDB" id="A0A3Q2QY22"/>
<dbReference type="GO" id="GO:0045596">
    <property type="term" value="P:negative regulation of cell differentiation"/>
    <property type="evidence" value="ECO:0007669"/>
    <property type="project" value="InterPro"/>
</dbReference>
<organism evidence="13 14">
    <name type="scientific">Fundulus heteroclitus</name>
    <name type="common">Killifish</name>
    <name type="synonym">Mummichog</name>
    <dbReference type="NCBI Taxonomy" id="8078"/>
    <lineage>
        <taxon>Eukaryota</taxon>
        <taxon>Metazoa</taxon>
        <taxon>Chordata</taxon>
        <taxon>Craniata</taxon>
        <taxon>Vertebrata</taxon>
        <taxon>Euteleostomi</taxon>
        <taxon>Actinopterygii</taxon>
        <taxon>Neopterygii</taxon>
        <taxon>Teleostei</taxon>
        <taxon>Neoteleostei</taxon>
        <taxon>Acanthomorphata</taxon>
        <taxon>Ovalentaria</taxon>
        <taxon>Atherinomorphae</taxon>
        <taxon>Cyprinodontiformes</taxon>
        <taxon>Fundulidae</taxon>
        <taxon>Fundulus</taxon>
    </lineage>
</organism>
<evidence type="ECO:0000256" key="4">
    <source>
        <dbReference type="ARBA" id="ARBA00022525"/>
    </source>
</evidence>
<evidence type="ECO:0000256" key="1">
    <source>
        <dbReference type="ARBA" id="ARBA00004613"/>
    </source>
</evidence>
<dbReference type="InterPro" id="IPR029034">
    <property type="entry name" value="Cystine-knot_cytokine"/>
</dbReference>
<keyword evidence="7 10" id="KW-1015">Disulfide bond</keyword>
<dbReference type="Proteomes" id="UP000265000">
    <property type="component" value="Unplaced"/>
</dbReference>
<keyword evidence="6 9" id="KW-0221">Differentiation</keyword>
<dbReference type="PANTHER" id="PTHR10494">
    <property type="entry name" value="BONE MORPHOGENETIC PROTEIN INHIBITOR, NOGGIN"/>
    <property type="match status" value="1"/>
</dbReference>
<dbReference type="InterPro" id="IPR008717">
    <property type="entry name" value="Noggin"/>
</dbReference>
<evidence type="ECO:0000256" key="11">
    <source>
        <dbReference type="PIRSR" id="PIRSR008129-2"/>
    </source>
</evidence>
<keyword evidence="5 12" id="KW-0732">Signal</keyword>
<keyword evidence="3 9" id="KW-0217">Developmental protein</keyword>
<evidence type="ECO:0000256" key="6">
    <source>
        <dbReference type="ARBA" id="ARBA00022782"/>
    </source>
</evidence>
<evidence type="ECO:0000313" key="14">
    <source>
        <dbReference type="Proteomes" id="UP000265000"/>
    </source>
</evidence>
<dbReference type="GO" id="GO:0001649">
    <property type="term" value="P:osteoblast differentiation"/>
    <property type="evidence" value="ECO:0007669"/>
    <property type="project" value="TreeGrafter"/>
</dbReference>
<dbReference type="GO" id="GO:0009953">
    <property type="term" value="P:dorsal/ventral pattern formation"/>
    <property type="evidence" value="ECO:0007669"/>
    <property type="project" value="TreeGrafter"/>
</dbReference>
<reference evidence="13" key="1">
    <citation type="submission" date="2025-08" db="UniProtKB">
        <authorList>
            <consortium name="Ensembl"/>
        </authorList>
    </citation>
    <scope>IDENTIFICATION</scope>
</reference>
<feature type="disulfide bond" evidence="10">
    <location>
        <begin position="188"/>
        <end position="197"/>
    </location>
</feature>
<name>A0A3Q2QY22_FUNHE</name>
<evidence type="ECO:0000256" key="5">
    <source>
        <dbReference type="ARBA" id="ARBA00022729"/>
    </source>
</evidence>
<evidence type="ECO:0000256" key="2">
    <source>
        <dbReference type="ARBA" id="ARBA00007480"/>
    </source>
</evidence>
<dbReference type="GO" id="GO:0051216">
    <property type="term" value="P:cartilage development"/>
    <property type="evidence" value="ECO:0007669"/>
    <property type="project" value="UniProtKB-UniRule"/>
</dbReference>
<feature type="disulfide bond" evidence="10">
    <location>
        <begin position="159"/>
        <end position="210"/>
    </location>
</feature>
<keyword evidence="4 9" id="KW-0964">Secreted</keyword>
<protein>
    <recommendedName>
        <fullName evidence="9">Noggin</fullName>
    </recommendedName>
</protein>
<dbReference type="PANTHER" id="PTHR10494:SF5">
    <property type="entry name" value="NOGGIN"/>
    <property type="match status" value="1"/>
</dbReference>